<reference evidence="1 2" key="1">
    <citation type="submission" date="2017-03" db="EMBL/GenBank/DDBJ databases">
        <title>Complete genome sequence of Candidatus 'Thiodictyon syntrophicum' sp. nov. strain Cad16T, a photolithoautotroph purple sulfur bacterium isolated from an alpine meromictic lake.</title>
        <authorList>
            <person name="Luedin S.M."/>
            <person name="Pothier J.F."/>
            <person name="Danza F."/>
            <person name="Storelli N."/>
            <person name="Wittwer M."/>
            <person name="Tonolla M."/>
        </authorList>
    </citation>
    <scope>NUCLEOTIDE SEQUENCE [LARGE SCALE GENOMIC DNA]</scope>
    <source>
        <strain evidence="1 2">Cad16T</strain>
        <plasmid evidence="2">Plasmid pts417</plasmid>
    </source>
</reference>
<protein>
    <submittedName>
        <fullName evidence="1">Phage virion morphogenesis protein</fullName>
    </submittedName>
</protein>
<keyword evidence="1" id="KW-0614">Plasmid</keyword>
<dbReference type="InterPro" id="IPR006522">
    <property type="entry name" value="Phage_virion_morphogenesis"/>
</dbReference>
<evidence type="ECO:0000313" key="2">
    <source>
        <dbReference type="Proteomes" id="UP000232638"/>
    </source>
</evidence>
<dbReference type="EMBL" id="CP020371">
    <property type="protein sequence ID" value="AUB85159.1"/>
    <property type="molecule type" value="Genomic_DNA"/>
</dbReference>
<proteinExistence type="predicted"/>
<geneLocation type="plasmid" evidence="2">
    <name>pts417</name>
</geneLocation>
<dbReference type="KEGG" id="tsy:THSYN_30020"/>
<dbReference type="Pfam" id="PF05069">
    <property type="entry name" value="Phage_tail_S"/>
    <property type="match status" value="2"/>
</dbReference>
<sequence>MQVLGALDQISPTGSRTPMAGVNLTITVDDAAVRTALGALIAKVGKPAAALRDIGEYLLLATDRRFRAQAAPDGTPWAPNSDVTLLRHLNRGGKGFKKNGSLSARGAKRLGSKRILRDSGLLQGSIRYQLEAGGAAVAIGTNRIYGAMQQFGGTRAQWPHLWGDIPARRFLGLAAADREEIRAILRRHLNRTP</sequence>
<gene>
    <name evidence="1" type="ORF">THSYN_30020</name>
</gene>
<dbReference type="NCBIfam" id="TIGR01635">
    <property type="entry name" value="tail_comp_S"/>
    <property type="match status" value="1"/>
</dbReference>
<evidence type="ECO:0000313" key="1">
    <source>
        <dbReference type="EMBL" id="AUB85159.1"/>
    </source>
</evidence>
<organism evidence="1 2">
    <name type="scientific">Candidatus Thiodictyon syntrophicum</name>
    <dbReference type="NCBI Taxonomy" id="1166950"/>
    <lineage>
        <taxon>Bacteria</taxon>
        <taxon>Pseudomonadati</taxon>
        <taxon>Pseudomonadota</taxon>
        <taxon>Gammaproteobacteria</taxon>
        <taxon>Chromatiales</taxon>
        <taxon>Chromatiaceae</taxon>
        <taxon>Thiodictyon</taxon>
    </lineage>
</organism>
<dbReference type="AlphaFoldDB" id="A0A2K8UI47"/>
<accession>A0A2K8UI47</accession>
<name>A0A2K8UI47_9GAMM</name>
<dbReference type="Proteomes" id="UP000232638">
    <property type="component" value="Plasmid pTs417"/>
</dbReference>
<keyword evidence="2" id="KW-1185">Reference proteome</keyword>